<protein>
    <submittedName>
        <fullName evidence="2">Uncharacterized protein</fullName>
    </submittedName>
</protein>
<sequence>MLATHCIQAACWRDPDENPMSLQRSGTNSSASVVSLSSTLFTLCAVSSQDTVAEAVRMQRPPLMAKTAKTTSPVSTKKTYKAYANLFSQLLQPK</sequence>
<evidence type="ECO:0000313" key="2">
    <source>
        <dbReference type="EMBL" id="JAC72064.1"/>
    </source>
</evidence>
<organism evidence="2">
    <name type="scientific">Tetraselmis sp. GSL018</name>
    <dbReference type="NCBI Taxonomy" id="582737"/>
    <lineage>
        <taxon>Eukaryota</taxon>
        <taxon>Viridiplantae</taxon>
        <taxon>Chlorophyta</taxon>
        <taxon>core chlorophytes</taxon>
        <taxon>Chlorodendrophyceae</taxon>
        <taxon>Chlorodendrales</taxon>
        <taxon>Chlorodendraceae</taxon>
        <taxon>Tetraselmis</taxon>
    </lineage>
</organism>
<reference evidence="2" key="1">
    <citation type="submission" date="2014-05" db="EMBL/GenBank/DDBJ databases">
        <title>The transcriptome of the halophilic microalga Tetraselmis sp. GSL018 isolated from the Great Salt Lake, Utah.</title>
        <authorList>
            <person name="Jinkerson R.E."/>
            <person name="D'Adamo S."/>
            <person name="Posewitz M.C."/>
        </authorList>
    </citation>
    <scope>NUCLEOTIDE SEQUENCE</scope>
    <source>
        <strain evidence="2">GSL018</strain>
    </source>
</reference>
<name>A0A061RMT8_9CHLO</name>
<proteinExistence type="predicted"/>
<gene>
    <name evidence="1" type="ORF">TSPGSL018_23970</name>
    <name evidence="2" type="ORF">TSPGSL018_566</name>
</gene>
<dbReference type="AlphaFoldDB" id="A0A061RMT8"/>
<evidence type="ECO:0000313" key="1">
    <source>
        <dbReference type="EMBL" id="JAC62207.1"/>
    </source>
</evidence>
<dbReference type="EMBL" id="GBEZ01013972">
    <property type="protein sequence ID" value="JAC72064.1"/>
    <property type="molecule type" value="Transcribed_RNA"/>
</dbReference>
<accession>A0A061RMT8</accession>
<dbReference type="EMBL" id="GBEZ01024818">
    <property type="protein sequence ID" value="JAC62207.1"/>
    <property type="molecule type" value="Transcribed_RNA"/>
</dbReference>